<protein>
    <submittedName>
        <fullName evidence="2">SseB family protein</fullName>
    </submittedName>
</protein>
<organism evidence="2 3">
    <name type="scientific">Tumebacillus amylolyticus</name>
    <dbReference type="NCBI Taxonomy" id="2801339"/>
    <lineage>
        <taxon>Bacteria</taxon>
        <taxon>Bacillati</taxon>
        <taxon>Bacillota</taxon>
        <taxon>Bacilli</taxon>
        <taxon>Bacillales</taxon>
        <taxon>Alicyclobacillaceae</taxon>
        <taxon>Tumebacillus</taxon>
    </lineage>
</organism>
<evidence type="ECO:0000313" key="2">
    <source>
        <dbReference type="EMBL" id="MBL0389433.1"/>
    </source>
</evidence>
<dbReference type="Pfam" id="PF07179">
    <property type="entry name" value="SseB"/>
    <property type="match status" value="1"/>
</dbReference>
<dbReference type="InterPro" id="IPR009839">
    <property type="entry name" value="SseB_N"/>
</dbReference>
<reference evidence="2 3" key="1">
    <citation type="submission" date="2021-01" db="EMBL/GenBank/DDBJ databases">
        <title>Tumebacillus sp. strain ITR2 16S ribosomal RNA gene Genome sequencing and assembly.</title>
        <authorList>
            <person name="Kang M."/>
        </authorList>
    </citation>
    <scope>NUCLEOTIDE SEQUENCE [LARGE SCALE GENOMIC DNA]</scope>
    <source>
        <strain evidence="2 3">ITR2</strain>
    </source>
</reference>
<evidence type="ECO:0000313" key="3">
    <source>
        <dbReference type="Proteomes" id="UP000602284"/>
    </source>
</evidence>
<accession>A0ABS1JGP7</accession>
<feature type="domain" description="SseB protein N-terminal" evidence="1">
    <location>
        <begin position="6"/>
        <end position="106"/>
    </location>
</feature>
<name>A0ABS1JGP7_9BACL</name>
<dbReference type="EMBL" id="JAEQNB010000011">
    <property type="protein sequence ID" value="MBL0389433.1"/>
    <property type="molecule type" value="Genomic_DNA"/>
</dbReference>
<evidence type="ECO:0000259" key="1">
    <source>
        <dbReference type="Pfam" id="PF07179"/>
    </source>
</evidence>
<gene>
    <name evidence="2" type="ORF">JJB07_22845</name>
</gene>
<comment type="caution">
    <text evidence="2">The sequence shown here is derived from an EMBL/GenBank/DDBJ whole genome shotgun (WGS) entry which is preliminary data.</text>
</comment>
<sequence length="123" mass="14054">MKVTDLLQQAKKDPALRPEFYKTLWEAELFFIGQIDKTDDTYHLSFYEAGGKTLLPCYSSEELLRSVVPEHEPKLLLPVREVFPNIGSEITVVLNPFTEPSKEFDSLERRALADGVLFDPPEP</sequence>
<keyword evidence="3" id="KW-1185">Reference proteome</keyword>
<proteinExistence type="predicted"/>
<dbReference type="Proteomes" id="UP000602284">
    <property type="component" value="Unassembled WGS sequence"/>
</dbReference>